<dbReference type="Gene3D" id="3.30.200.20">
    <property type="entry name" value="Phosphorylase Kinase, domain 1"/>
    <property type="match status" value="1"/>
</dbReference>
<keyword evidence="5" id="KW-0853">WD repeat</keyword>
<dbReference type="PROSITE" id="PS00108">
    <property type="entry name" value="PROTEIN_KINASE_ST"/>
    <property type="match status" value="1"/>
</dbReference>
<protein>
    <submittedName>
        <fullName evidence="7">Serine/threonine-protein kinase</fullName>
    </submittedName>
</protein>
<organism evidence="7 8">
    <name type="scientific">Sphaerisporangium dianthi</name>
    <dbReference type="NCBI Taxonomy" id="1436120"/>
    <lineage>
        <taxon>Bacteria</taxon>
        <taxon>Bacillati</taxon>
        <taxon>Actinomycetota</taxon>
        <taxon>Actinomycetes</taxon>
        <taxon>Streptosporangiales</taxon>
        <taxon>Streptosporangiaceae</taxon>
        <taxon>Sphaerisporangium</taxon>
    </lineage>
</organism>
<evidence type="ECO:0000256" key="2">
    <source>
        <dbReference type="ARBA" id="ARBA00022741"/>
    </source>
</evidence>
<gene>
    <name evidence="7" type="ORF">ACFO60_00875</name>
</gene>
<proteinExistence type="predicted"/>
<dbReference type="Pfam" id="PF00400">
    <property type="entry name" value="WD40"/>
    <property type="match status" value="1"/>
</dbReference>
<keyword evidence="2" id="KW-0547">Nucleotide-binding</keyword>
<evidence type="ECO:0000256" key="3">
    <source>
        <dbReference type="ARBA" id="ARBA00022777"/>
    </source>
</evidence>
<dbReference type="Proteomes" id="UP001596004">
    <property type="component" value="Unassembled WGS sequence"/>
</dbReference>
<evidence type="ECO:0000313" key="8">
    <source>
        <dbReference type="Proteomes" id="UP001596004"/>
    </source>
</evidence>
<dbReference type="GO" id="GO:0016301">
    <property type="term" value="F:kinase activity"/>
    <property type="evidence" value="ECO:0007669"/>
    <property type="project" value="UniProtKB-KW"/>
</dbReference>
<dbReference type="SMART" id="SM00220">
    <property type="entry name" value="S_TKc"/>
    <property type="match status" value="1"/>
</dbReference>
<dbReference type="PROSITE" id="PS50011">
    <property type="entry name" value="PROTEIN_KINASE_DOM"/>
    <property type="match status" value="1"/>
</dbReference>
<dbReference type="EMBL" id="JBHSFP010000001">
    <property type="protein sequence ID" value="MFC4529299.1"/>
    <property type="molecule type" value="Genomic_DNA"/>
</dbReference>
<evidence type="ECO:0000259" key="6">
    <source>
        <dbReference type="PROSITE" id="PS50011"/>
    </source>
</evidence>
<dbReference type="InterPro" id="IPR011047">
    <property type="entry name" value="Quinoprotein_ADH-like_sf"/>
</dbReference>
<keyword evidence="1" id="KW-0808">Transferase</keyword>
<dbReference type="InterPro" id="IPR011009">
    <property type="entry name" value="Kinase-like_dom_sf"/>
</dbReference>
<keyword evidence="8" id="KW-1185">Reference proteome</keyword>
<feature type="domain" description="Protein kinase" evidence="6">
    <location>
        <begin position="18"/>
        <end position="270"/>
    </location>
</feature>
<keyword evidence="4" id="KW-0067">ATP-binding</keyword>
<evidence type="ECO:0000313" key="7">
    <source>
        <dbReference type="EMBL" id="MFC4529299.1"/>
    </source>
</evidence>
<dbReference type="SUPFAM" id="SSF50998">
    <property type="entry name" value="Quinoprotein alcohol dehydrogenase-like"/>
    <property type="match status" value="1"/>
</dbReference>
<dbReference type="CDD" id="cd14014">
    <property type="entry name" value="STKc_PknB_like"/>
    <property type="match status" value="1"/>
</dbReference>
<dbReference type="Pfam" id="PF00069">
    <property type="entry name" value="Pkinase"/>
    <property type="match status" value="1"/>
</dbReference>
<sequence length="1142" mass="121815">MTGSGELAPGDPIRLGDYLLAGRLGSGGQGVVYEAYDRDGRRVAIKILYGDPALNRGIAREVTAAERVASFCIAKVLAHDLAAAKPYIVSEYIEGPSLRRYLQDRGPSRGADLHRLAVAVATALTSIHEAGVIHRDLKPDNVLIGPDGPRVIDFGIARTVEMSLTSTGLVAGTPTYMAPEVFTGQRAGMPADVFAWGAIVVFAATGRDPFQADSLGAVMHRVLSLDPGLDDLDDPLRGLVASALNKDPAVRPTARELLMGLIGAAGDPLAAGAQAASEIRVSSGDPALGARAEDVFLRLAPAAQELVAELFLRMVGVDADSEDTVRRAGREELPAGADDVLAAFAAAGLVTSSGDEVTISRLALLRAWPRLREWVEAERPGLVVHRELATAARRWRDGEGDPPHGRILESGLRWAATGRRHLTLNTLERAYLDSGTALARRRGRVRRLVTAALALSLVIALGAGAVAVRQSVSLAAKLDEATARSVAARAEDLRSTDPRAAMLLSAAAWRIAPVSEARGALYGSLAQPQLDDFGPEYGELGRDGRTLYAADAAGVRVWDVAARRRIRALPPLVPGDDVTVSASRDGRTMVVEGDVVRLADARTGKALGEPHENLMNAAFGDGTRVFWAETRKEHVQLWRVGDGEPLLDRGSFEHVAIGPGDRYAALFNQEGPAEIWDLSSGRRLPVPPLPKGDQVHAVRFAPDGRTLAIVRYTDVLLWDVPSGKAQGQPLEAPGALHRDHYGDDLLAYSADGRHLAVVDPGHITLWRVADRTRLAEYPLGTRQADLVSFDTDGRVLRYTTTDPSFSVVSLDVSAHTRPPTLGAPGRWDAALSPDGRVLALSDRPLTTVELWDPSRARLLGRLGIPADTAAYADLIFSPDGRTLAVSARTGRTRVTLWDVATLRRRPDLDDPGGAAHLARAFSPDGRTLAVSSVSEDGAEVSRSWDLRTRKPAGGFGLDRGGVLALLPYGHVLSTDGKMTDGSSGKQVPWDSPGRLGFRAVAVSRDQRFVAVGAEEGRIAVSDAKTGRRRSLVLNAGGAVHALAFSPDGTLLASGTAGQIRLWDPTTGRSVAPPFAGPADIVTSLAFEADGTLRAAGWLRDLLSYPTAPERAVEAVCERAGRTLTEAEWRRYIPDLPYRTVCH</sequence>
<evidence type="ECO:0000256" key="4">
    <source>
        <dbReference type="ARBA" id="ARBA00022840"/>
    </source>
</evidence>
<dbReference type="InterPro" id="IPR049052">
    <property type="entry name" value="nSTAND1"/>
</dbReference>
<name>A0ABV9C877_9ACTN</name>
<evidence type="ECO:0000256" key="5">
    <source>
        <dbReference type="PROSITE-ProRule" id="PRU00221"/>
    </source>
</evidence>
<dbReference type="SUPFAM" id="SSF82171">
    <property type="entry name" value="DPP6 N-terminal domain-like"/>
    <property type="match status" value="1"/>
</dbReference>
<feature type="repeat" description="WD" evidence="5">
    <location>
        <begin position="1032"/>
        <end position="1072"/>
    </location>
</feature>
<dbReference type="InterPro" id="IPR008271">
    <property type="entry name" value="Ser/Thr_kinase_AS"/>
</dbReference>
<dbReference type="Pfam" id="PF20703">
    <property type="entry name" value="nSTAND1"/>
    <property type="match status" value="1"/>
</dbReference>
<dbReference type="PANTHER" id="PTHR43289:SF34">
    <property type="entry name" value="SERINE_THREONINE-PROTEIN KINASE YBDM-RELATED"/>
    <property type="match status" value="1"/>
</dbReference>
<accession>A0ABV9C877</accession>
<dbReference type="InterPro" id="IPR015943">
    <property type="entry name" value="WD40/YVTN_repeat-like_dom_sf"/>
</dbReference>
<dbReference type="InterPro" id="IPR001680">
    <property type="entry name" value="WD40_rpt"/>
</dbReference>
<comment type="caution">
    <text evidence="7">The sequence shown here is derived from an EMBL/GenBank/DDBJ whole genome shotgun (WGS) entry which is preliminary data.</text>
</comment>
<dbReference type="PANTHER" id="PTHR43289">
    <property type="entry name" value="MITOGEN-ACTIVATED PROTEIN KINASE KINASE KINASE 20-RELATED"/>
    <property type="match status" value="1"/>
</dbReference>
<keyword evidence="3 7" id="KW-0418">Kinase</keyword>
<dbReference type="InterPro" id="IPR000719">
    <property type="entry name" value="Prot_kinase_dom"/>
</dbReference>
<dbReference type="PROSITE" id="PS50082">
    <property type="entry name" value="WD_REPEATS_2"/>
    <property type="match status" value="1"/>
</dbReference>
<dbReference type="Gene3D" id="1.10.510.10">
    <property type="entry name" value="Transferase(Phosphotransferase) domain 1"/>
    <property type="match status" value="1"/>
</dbReference>
<reference evidence="8" key="1">
    <citation type="journal article" date="2019" name="Int. J. Syst. Evol. Microbiol.">
        <title>The Global Catalogue of Microorganisms (GCM) 10K type strain sequencing project: providing services to taxonomists for standard genome sequencing and annotation.</title>
        <authorList>
            <consortium name="The Broad Institute Genomics Platform"/>
            <consortium name="The Broad Institute Genome Sequencing Center for Infectious Disease"/>
            <person name="Wu L."/>
            <person name="Ma J."/>
        </authorList>
    </citation>
    <scope>NUCLEOTIDE SEQUENCE [LARGE SCALE GENOMIC DNA]</scope>
    <source>
        <strain evidence="8">CGMCC 4.7132</strain>
    </source>
</reference>
<dbReference type="RefSeq" id="WP_380835712.1">
    <property type="nucleotide sequence ID" value="NZ_JBHSFP010000001.1"/>
</dbReference>
<dbReference type="SMART" id="SM00320">
    <property type="entry name" value="WD40"/>
    <property type="match status" value="5"/>
</dbReference>
<evidence type="ECO:0000256" key="1">
    <source>
        <dbReference type="ARBA" id="ARBA00022679"/>
    </source>
</evidence>
<dbReference type="Gene3D" id="2.130.10.10">
    <property type="entry name" value="YVTN repeat-like/Quinoprotein amine dehydrogenase"/>
    <property type="match status" value="3"/>
</dbReference>
<dbReference type="SUPFAM" id="SSF56112">
    <property type="entry name" value="Protein kinase-like (PK-like)"/>
    <property type="match status" value="1"/>
</dbReference>